<sequence length="71" mass="7898">MTWGYPSNAGKGTIMWDAMNQHQLTFCNLSNTPPKVGNRISRDTTPDLTFVYNATEYTPLTLLVAPSTSYP</sequence>
<comment type="caution">
    <text evidence="1">The sequence shown here is derived from an EMBL/GenBank/DDBJ whole genome shotgun (WGS) entry which is preliminary data.</text>
</comment>
<keyword evidence="2" id="KW-1185">Reference proteome</keyword>
<protein>
    <submittedName>
        <fullName evidence="1">Uncharacterized protein</fullName>
    </submittedName>
</protein>
<dbReference type="EMBL" id="JABSTR010000008">
    <property type="protein sequence ID" value="KAH9378491.1"/>
    <property type="molecule type" value="Genomic_DNA"/>
</dbReference>
<gene>
    <name evidence="1" type="ORF">HPB48_017108</name>
</gene>
<evidence type="ECO:0000313" key="2">
    <source>
        <dbReference type="Proteomes" id="UP000821853"/>
    </source>
</evidence>
<name>A0A9J6GTI2_HAELO</name>
<dbReference type="Proteomes" id="UP000821853">
    <property type="component" value="Unassembled WGS sequence"/>
</dbReference>
<accession>A0A9J6GTI2</accession>
<reference evidence="1 2" key="1">
    <citation type="journal article" date="2020" name="Cell">
        <title>Large-Scale Comparative Analyses of Tick Genomes Elucidate Their Genetic Diversity and Vector Capacities.</title>
        <authorList>
            <consortium name="Tick Genome and Microbiome Consortium (TIGMIC)"/>
            <person name="Jia N."/>
            <person name="Wang J."/>
            <person name="Shi W."/>
            <person name="Du L."/>
            <person name="Sun Y."/>
            <person name="Zhan W."/>
            <person name="Jiang J.F."/>
            <person name="Wang Q."/>
            <person name="Zhang B."/>
            <person name="Ji P."/>
            <person name="Bell-Sakyi L."/>
            <person name="Cui X.M."/>
            <person name="Yuan T.T."/>
            <person name="Jiang B.G."/>
            <person name="Yang W.F."/>
            <person name="Lam T.T."/>
            <person name="Chang Q.C."/>
            <person name="Ding S.J."/>
            <person name="Wang X.J."/>
            <person name="Zhu J.G."/>
            <person name="Ruan X.D."/>
            <person name="Zhao L."/>
            <person name="Wei J.T."/>
            <person name="Ye R.Z."/>
            <person name="Que T.C."/>
            <person name="Du C.H."/>
            <person name="Zhou Y.H."/>
            <person name="Cheng J.X."/>
            <person name="Dai P.F."/>
            <person name="Guo W.B."/>
            <person name="Han X.H."/>
            <person name="Huang E.J."/>
            <person name="Li L.F."/>
            <person name="Wei W."/>
            <person name="Gao Y.C."/>
            <person name="Liu J.Z."/>
            <person name="Shao H.Z."/>
            <person name="Wang X."/>
            <person name="Wang C.C."/>
            <person name="Yang T.C."/>
            <person name="Huo Q.B."/>
            <person name="Li W."/>
            <person name="Chen H.Y."/>
            <person name="Chen S.E."/>
            <person name="Zhou L.G."/>
            <person name="Ni X.B."/>
            <person name="Tian J.H."/>
            <person name="Sheng Y."/>
            <person name="Liu T."/>
            <person name="Pan Y.S."/>
            <person name="Xia L.Y."/>
            <person name="Li J."/>
            <person name="Zhao F."/>
            <person name="Cao W.C."/>
        </authorList>
    </citation>
    <scope>NUCLEOTIDE SEQUENCE [LARGE SCALE GENOMIC DNA]</scope>
    <source>
        <strain evidence="1">HaeL-2018</strain>
    </source>
</reference>
<dbReference type="AlphaFoldDB" id="A0A9J6GTI2"/>
<proteinExistence type="predicted"/>
<dbReference type="VEuPathDB" id="VectorBase:HLOH_056471"/>
<organism evidence="1 2">
    <name type="scientific">Haemaphysalis longicornis</name>
    <name type="common">Bush tick</name>
    <dbReference type="NCBI Taxonomy" id="44386"/>
    <lineage>
        <taxon>Eukaryota</taxon>
        <taxon>Metazoa</taxon>
        <taxon>Ecdysozoa</taxon>
        <taxon>Arthropoda</taxon>
        <taxon>Chelicerata</taxon>
        <taxon>Arachnida</taxon>
        <taxon>Acari</taxon>
        <taxon>Parasitiformes</taxon>
        <taxon>Ixodida</taxon>
        <taxon>Ixodoidea</taxon>
        <taxon>Ixodidae</taxon>
        <taxon>Haemaphysalinae</taxon>
        <taxon>Haemaphysalis</taxon>
    </lineage>
</organism>
<evidence type="ECO:0000313" key="1">
    <source>
        <dbReference type="EMBL" id="KAH9378491.1"/>
    </source>
</evidence>